<evidence type="ECO:0000259" key="3">
    <source>
        <dbReference type="Pfam" id="PF21307"/>
    </source>
</evidence>
<dbReference type="InterPro" id="IPR027414">
    <property type="entry name" value="GH95_N_dom"/>
</dbReference>
<dbReference type="PIRSF" id="PIRSF007663">
    <property type="entry name" value="UCP007663"/>
    <property type="match status" value="1"/>
</dbReference>
<dbReference type="Gene3D" id="2.60.40.1180">
    <property type="entry name" value="Golgi alpha-mannosidase II"/>
    <property type="match status" value="1"/>
</dbReference>
<dbReference type="InterPro" id="IPR008928">
    <property type="entry name" value="6-hairpin_glycosidase_sf"/>
</dbReference>
<dbReference type="Proteomes" id="UP000660611">
    <property type="component" value="Unassembled WGS sequence"/>
</dbReference>
<dbReference type="AlphaFoldDB" id="A0A919U8Z0"/>
<organism evidence="5 6">
    <name type="scientific">Dactylosporangium siamense</name>
    <dbReference type="NCBI Taxonomy" id="685454"/>
    <lineage>
        <taxon>Bacteria</taxon>
        <taxon>Bacillati</taxon>
        <taxon>Actinomycetota</taxon>
        <taxon>Actinomycetes</taxon>
        <taxon>Micromonosporales</taxon>
        <taxon>Micromonosporaceae</taxon>
        <taxon>Dactylosporangium</taxon>
    </lineage>
</organism>
<keyword evidence="5" id="KW-0378">Hydrolase</keyword>
<evidence type="ECO:0000259" key="2">
    <source>
        <dbReference type="Pfam" id="PF14498"/>
    </source>
</evidence>
<evidence type="ECO:0000313" key="6">
    <source>
        <dbReference type="Proteomes" id="UP000660611"/>
    </source>
</evidence>
<feature type="compositionally biased region" description="Low complexity" evidence="1">
    <location>
        <begin position="180"/>
        <end position="192"/>
    </location>
</feature>
<evidence type="ECO:0000259" key="4">
    <source>
        <dbReference type="Pfam" id="PF22124"/>
    </source>
</evidence>
<protein>
    <submittedName>
        <fullName evidence="5">Alpha/beta hydrolase</fullName>
    </submittedName>
</protein>
<dbReference type="SUPFAM" id="SSF48208">
    <property type="entry name" value="Six-hairpin glycosidases"/>
    <property type="match status" value="1"/>
</dbReference>
<dbReference type="RefSeq" id="WP_203848794.1">
    <property type="nucleotide sequence ID" value="NZ_BAAAVW010000017.1"/>
</dbReference>
<comment type="caution">
    <text evidence="5">The sequence shown here is derived from an EMBL/GenBank/DDBJ whole genome shotgun (WGS) entry which is preliminary data.</text>
</comment>
<keyword evidence="6" id="KW-1185">Reference proteome</keyword>
<proteinExistence type="predicted"/>
<feature type="domain" description="Glycosyl hydrolase family 95 catalytic" evidence="4">
    <location>
        <begin position="284"/>
        <end position="687"/>
    </location>
</feature>
<dbReference type="Gene3D" id="2.70.98.50">
    <property type="entry name" value="putative glycoside hydrolase family protein from bacillus halodurans"/>
    <property type="match status" value="1"/>
</dbReference>
<sequence length="772" mass="83744">MPYPSETHRRLWYDRPARTWMEALPLGNGRLGAMVFGGVDTERVALNVDSLWSGVPRDAGVTGGPAALAAVRGHLRDGDRVAAGAASIDLQGPNSESFQPLGDLIVRHERPRTGDYRRDLDLGRALATVTAGSGYRSVAYCSAPDGVTVVRLRADHDDPLDFTVSLRHPHTDDPPPGTPGPATLLLGGRAPAHVSPPHAGRADPVRYEPGIGTRFVFGVRVVPADGSVEPAGAGLRVRGATDVTLLVAAETGYVDWDVPPHEDAARLAAAVTTTLDRAAAIPADELRERHEADHGALFDRVALRVPGGDADRLPTDERLRRLRDGAPDTDLAALLFDYGRYLLIASSRPGTLPANLQGVWNEEVQPSWSSNFTSNINVQMNYWPAETTNLAECHEPLFDLVERLAVSGARTVRSLYDCAGWTVHHNVDIWCTSWPVGEGEGDPMYAMWPMGGPWLVRHLVDHAEFAGADKGAARDWPLLRGATEFVLDFLHEDGHGRLVSSPSTSPENTFLDPAGRQVSLDVMTTMDIWLVRDLFRCTLAAQQCTGDLRDRIQQALARLPEPRIGADGRLLEWSGPFPEFEPGHRHVSHLYALYPGEEIDVEDTPELAGAARRSLLGRLDADGGSTGWSRAWAICLWARLGDGAAAERSITTLLQRYTAANMYDVHPVDIFQIDGTFGATAGIAEMLVQSHRGRIRLLPALPPAWPDGSVRGLRARGPVLVDLEWRDGLLTQATLTADRDRQVALGLPDGVKGPAELTLRAGVPETVIFNVS</sequence>
<dbReference type="InterPro" id="IPR049053">
    <property type="entry name" value="AFCA-like_C"/>
</dbReference>
<dbReference type="EMBL" id="BONQ01000081">
    <property type="protein sequence ID" value="GIG47049.1"/>
    <property type="molecule type" value="Genomic_DNA"/>
</dbReference>
<feature type="domain" description="Glycosyl hydrolase family 95 N-terminal" evidence="2">
    <location>
        <begin position="11"/>
        <end position="255"/>
    </location>
</feature>
<evidence type="ECO:0000313" key="5">
    <source>
        <dbReference type="EMBL" id="GIG47049.1"/>
    </source>
</evidence>
<dbReference type="InterPro" id="IPR016518">
    <property type="entry name" value="Alpha-L-fucosidase"/>
</dbReference>
<dbReference type="PANTHER" id="PTHR31084">
    <property type="entry name" value="ALPHA-L-FUCOSIDASE 2"/>
    <property type="match status" value="1"/>
</dbReference>
<dbReference type="PANTHER" id="PTHR31084:SF0">
    <property type="entry name" value="ALPHA-L-FUCOSIDASE 2"/>
    <property type="match status" value="1"/>
</dbReference>
<name>A0A919U8Z0_9ACTN</name>
<dbReference type="Pfam" id="PF21307">
    <property type="entry name" value="Glyco_hydro_95_C"/>
    <property type="match status" value="1"/>
</dbReference>
<dbReference type="Pfam" id="PF22124">
    <property type="entry name" value="Glyco_hydro_95_cat"/>
    <property type="match status" value="1"/>
</dbReference>
<feature type="domain" description="Alpha fucosidase A-like C-terminal" evidence="3">
    <location>
        <begin position="689"/>
        <end position="748"/>
    </location>
</feature>
<dbReference type="GO" id="GO:0005975">
    <property type="term" value="P:carbohydrate metabolic process"/>
    <property type="evidence" value="ECO:0007669"/>
    <property type="project" value="InterPro"/>
</dbReference>
<accession>A0A919U8Z0</accession>
<gene>
    <name evidence="5" type="ORF">Dsi01nite_050900</name>
</gene>
<dbReference type="Pfam" id="PF14498">
    <property type="entry name" value="Glyco_hyd_65N_2"/>
    <property type="match status" value="1"/>
</dbReference>
<dbReference type="InterPro" id="IPR054363">
    <property type="entry name" value="GH95_cat"/>
</dbReference>
<reference evidence="5" key="1">
    <citation type="submission" date="2021-01" db="EMBL/GenBank/DDBJ databases">
        <title>Whole genome shotgun sequence of Dactylosporangium siamense NBRC 106093.</title>
        <authorList>
            <person name="Komaki H."/>
            <person name="Tamura T."/>
        </authorList>
    </citation>
    <scope>NUCLEOTIDE SEQUENCE</scope>
    <source>
        <strain evidence="5">NBRC 106093</strain>
    </source>
</reference>
<feature type="region of interest" description="Disordered" evidence="1">
    <location>
        <begin position="167"/>
        <end position="206"/>
    </location>
</feature>
<dbReference type="InterPro" id="IPR013780">
    <property type="entry name" value="Glyco_hydro_b"/>
</dbReference>
<evidence type="ECO:0000256" key="1">
    <source>
        <dbReference type="SAM" id="MobiDB-lite"/>
    </source>
</evidence>
<dbReference type="GO" id="GO:0004560">
    <property type="term" value="F:alpha-L-fucosidase activity"/>
    <property type="evidence" value="ECO:0007669"/>
    <property type="project" value="InterPro"/>
</dbReference>